<keyword evidence="9" id="KW-1185">Reference proteome</keyword>
<feature type="compositionally biased region" description="Pro residues" evidence="5">
    <location>
        <begin position="241"/>
        <end position="252"/>
    </location>
</feature>
<evidence type="ECO:0000313" key="9">
    <source>
        <dbReference type="Proteomes" id="UP001152797"/>
    </source>
</evidence>
<keyword evidence="4" id="KW-0175">Coiled coil</keyword>
<gene>
    <name evidence="7" type="ORF">C1SCF055_LOCUS40173</name>
</gene>
<dbReference type="Pfam" id="PF07821">
    <property type="entry name" value="Alpha-amyl_C2"/>
    <property type="match status" value="1"/>
</dbReference>
<evidence type="ECO:0000313" key="8">
    <source>
        <dbReference type="EMBL" id="CAL4802651.1"/>
    </source>
</evidence>
<feature type="region of interest" description="Disordered" evidence="5">
    <location>
        <begin position="1615"/>
        <end position="1643"/>
    </location>
</feature>
<feature type="coiled-coil region" evidence="4">
    <location>
        <begin position="318"/>
        <end position="345"/>
    </location>
</feature>
<dbReference type="Gene3D" id="2.60.40.1180">
    <property type="entry name" value="Golgi alpha-mannosidase II"/>
    <property type="match status" value="1"/>
</dbReference>
<evidence type="ECO:0000313" key="7">
    <source>
        <dbReference type="EMBL" id="CAI4015339.1"/>
    </source>
</evidence>
<dbReference type="PANTHER" id="PTHR43447">
    <property type="entry name" value="ALPHA-AMYLASE"/>
    <property type="match status" value="1"/>
</dbReference>
<dbReference type="Proteomes" id="UP001152797">
    <property type="component" value="Unassembled WGS sequence"/>
</dbReference>
<dbReference type="EMBL" id="CAMXCT020006526">
    <property type="protein sequence ID" value="CAL1168714.1"/>
    <property type="molecule type" value="Genomic_DNA"/>
</dbReference>
<sequence length="1677" mass="184105">MICVPLVDLYRPRSEARRCLESEVVRSLPLRRIRVDLPGRLGVPLGAGSMRLGCRDGLMKAAERLMRSGNLGLCIPVKWMETRIRVRDPETLSQISQAKVEPALRSSPVTGFEVGLPHVTCKETNVGDTVWVVGSVPELGSWQVKEGLQLETTADSFPLWKSPQVPIIPGKIQFKIVILSENGNARWEGTKNKDVQTFESKRTQVQCAFNSDDMLCATMKMTEKDLEAAGVKLSKAQMDPAPEPAAPEPAPATPDTAVPPETEQGEGYPAEVPERTVPLKTEDGPPMQKSQSRHLFRLSDGSMQMDMTKTPSLMMMDLNSFMEEAEAEEKHVNELEERERLNQQQRPPAATGFFGFRLGDLKGFRGSGDWRVEMKNITDAADASDTVLLQGFNWESHQAGKGNWYGIVESKVEMFADMGITDIWLPPCSQSVAPQGYLPSQLFNLDASAYGKKDQLKQLLAAMRQKGIRGMADIVINHRCGDQQDEQGRWNVFTTTGIESRKSFAGVMDWQGWAITLGDKFSDGTGERGPGQYDDKFDAAPDIDHGNKKVQQSIAIWMRWLRLDVGFDAWRFDFVKGAMGWATAMQYDDSGLCYDQNEHRSAAFDFTTKGILQEACRNTQYWRLKDSEGKPPGEAVKPWLPWVKGLLGWMPTHAVTFLDNHDTGSTQAHWPFPGDKVLVGYAYLLTHPGIPSIFWDHVCDWGDDCRERIKVLLKLRQKAEIKVDAKVKILCADADLYIAEIGEPAALRVALGPRSSDADGAWQMGANGNDYKVEALSLEDCTDFVVHLGLPADLAPQLFAELEAENSLLATESEANTSQDMEWLVSHFGPKIETRFLLFWPQMVPALRRCVDFGFEGGADDGAHGIRQGHASIQPRTAPPRPAAFRSRGGPPYFGQEQACVCTMEADSRPASEWGATSQSSVRWEGPTLRAASWPDGFRHGAAAAESMGSGAAKVQMMCRALLLIAAGLSTSLAAKLAAAPNIQQDGIVNLLASSQPAPGTPASKNKASEMEQMVLLLAQQAKVARKSSQKADGNLDEFVEMIKKELLKMESKIKDAVAIVDSGCKDTFGNLSAGCPAYFSNTTFLPAGFDGDFTPLREAHSSCRSQISSRKQEMDSCKSSRESLILQEHTLTAQFRSINVFESPEECAVTGTDVLGYLAAMRDHFDGKKTTWWSTYYKLENVTQNITKWNCTEKELAYYNKLTECSEKQLTLEETACELHARTKEACAMLPSCFDKNWDGYSKQVSLANATIKDLRFEYVAVKRITCMLDAFTAPDLEAKIEECMAKQYSGAAISSACVEGFLDATKPSFITPDVCASGVKSILHPNDDNFNETEYASQGIAASSCMASCCELELYHWQTYTNAFVTSDHYMYDSDSGRVVSYTNMAEAKQACETMGSVLCFGIYDANCDGPSYENPVKIVKAPGIDLESVKESSVGSCVQKLMNGPGTTMTTTTVKACIYEVQYTSSAAPDDVKTLTVEHQEYGEAFRFSGCDNEELDEGKACVSSGAQNGVRLLKNRYGQAVATGSCCTSETNKVILSEATECDGYKDEYKKYDSMYLTASKLIRGTSYHSIREAQIACLKMGHKCWGLFDDKCDMGNLMIVDGDLNITTSFERSHGPTDPSRFHPRHGPSGLSTAPSSPNTTSAGCSAFAGGCGGPGDPPGSTLWCLGVNADI</sequence>
<feature type="domain" description="CBM20" evidence="6">
    <location>
        <begin position="102"/>
        <end position="211"/>
    </location>
</feature>
<dbReference type="GO" id="GO:0005975">
    <property type="term" value="P:carbohydrate metabolic process"/>
    <property type="evidence" value="ECO:0007669"/>
    <property type="project" value="InterPro"/>
</dbReference>
<evidence type="ECO:0000256" key="4">
    <source>
        <dbReference type="SAM" id="Coils"/>
    </source>
</evidence>
<dbReference type="GO" id="GO:2001070">
    <property type="term" value="F:starch binding"/>
    <property type="evidence" value="ECO:0007669"/>
    <property type="project" value="InterPro"/>
</dbReference>
<feature type="compositionally biased region" description="Low complexity" evidence="5">
    <location>
        <begin position="253"/>
        <end position="262"/>
    </location>
</feature>
<dbReference type="InterPro" id="IPR013783">
    <property type="entry name" value="Ig-like_fold"/>
</dbReference>
<dbReference type="PROSITE" id="PS51166">
    <property type="entry name" value="CBM20"/>
    <property type="match status" value="1"/>
</dbReference>
<dbReference type="Gene3D" id="2.60.40.10">
    <property type="entry name" value="Immunoglobulins"/>
    <property type="match status" value="1"/>
</dbReference>
<feature type="region of interest" description="Disordered" evidence="5">
    <location>
        <begin position="864"/>
        <end position="883"/>
    </location>
</feature>
<dbReference type="Pfam" id="PF00686">
    <property type="entry name" value="CBM_20"/>
    <property type="match status" value="1"/>
</dbReference>
<dbReference type="EMBL" id="CAMXCT010006526">
    <property type="protein sequence ID" value="CAI4015339.1"/>
    <property type="molecule type" value="Genomic_DNA"/>
</dbReference>
<feature type="region of interest" description="Disordered" evidence="5">
    <location>
        <begin position="236"/>
        <end position="273"/>
    </location>
</feature>
<protein>
    <submittedName>
        <fullName evidence="8">Alpha-amylase type B isozyme</fullName>
    </submittedName>
</protein>
<dbReference type="EMBL" id="CAMXCT030006526">
    <property type="protein sequence ID" value="CAL4802651.1"/>
    <property type="molecule type" value="Genomic_DNA"/>
</dbReference>
<dbReference type="SMART" id="SM01065">
    <property type="entry name" value="CBM_2"/>
    <property type="match status" value="1"/>
</dbReference>
<accession>A0A9P1DS11</accession>
<dbReference type="Gene3D" id="3.20.20.80">
    <property type="entry name" value="Glycosidases"/>
    <property type="match status" value="1"/>
</dbReference>
<dbReference type="CDD" id="cd11314">
    <property type="entry name" value="AmyAc_arch_bac_plant_AmyA"/>
    <property type="match status" value="1"/>
</dbReference>
<dbReference type="InterPro" id="IPR002044">
    <property type="entry name" value="CBM20"/>
</dbReference>
<keyword evidence="2" id="KW-0378">Hydrolase</keyword>
<dbReference type="GO" id="GO:0004556">
    <property type="term" value="F:alpha-amylase activity"/>
    <property type="evidence" value="ECO:0007669"/>
    <property type="project" value="InterPro"/>
</dbReference>
<dbReference type="InterPro" id="IPR017853">
    <property type="entry name" value="GH"/>
</dbReference>
<dbReference type="SMART" id="SM00810">
    <property type="entry name" value="Alpha-amyl_C2"/>
    <property type="match status" value="1"/>
</dbReference>
<organism evidence="7">
    <name type="scientific">Cladocopium goreaui</name>
    <dbReference type="NCBI Taxonomy" id="2562237"/>
    <lineage>
        <taxon>Eukaryota</taxon>
        <taxon>Sar</taxon>
        <taxon>Alveolata</taxon>
        <taxon>Dinophyceae</taxon>
        <taxon>Suessiales</taxon>
        <taxon>Symbiodiniaceae</taxon>
        <taxon>Cladocopium</taxon>
    </lineage>
</organism>
<comment type="caution">
    <text evidence="7">The sequence shown here is derived from an EMBL/GenBank/DDBJ whole genome shotgun (WGS) entry which is preliminary data.</text>
</comment>
<dbReference type="GO" id="GO:0005509">
    <property type="term" value="F:calcium ion binding"/>
    <property type="evidence" value="ECO:0007669"/>
    <property type="project" value="InterPro"/>
</dbReference>
<keyword evidence="3" id="KW-0326">Glycosidase</keyword>
<dbReference type="SUPFAM" id="SSF51445">
    <property type="entry name" value="(Trans)glycosidases"/>
    <property type="match status" value="1"/>
</dbReference>
<dbReference type="SUPFAM" id="SSF49452">
    <property type="entry name" value="Starch-binding domain-like"/>
    <property type="match status" value="1"/>
</dbReference>
<proteinExistence type="inferred from homology"/>
<dbReference type="CDD" id="cd05467">
    <property type="entry name" value="CBM20"/>
    <property type="match status" value="1"/>
</dbReference>
<evidence type="ECO:0000256" key="2">
    <source>
        <dbReference type="ARBA" id="ARBA00022801"/>
    </source>
</evidence>
<evidence type="ECO:0000256" key="5">
    <source>
        <dbReference type="SAM" id="MobiDB-lite"/>
    </source>
</evidence>
<dbReference type="Pfam" id="PF00128">
    <property type="entry name" value="Alpha-amylase"/>
    <property type="match status" value="1"/>
</dbReference>
<reference evidence="8 9" key="2">
    <citation type="submission" date="2024-05" db="EMBL/GenBank/DDBJ databases">
        <authorList>
            <person name="Chen Y."/>
            <person name="Shah S."/>
            <person name="Dougan E. K."/>
            <person name="Thang M."/>
            <person name="Chan C."/>
        </authorList>
    </citation>
    <scope>NUCLEOTIDE SEQUENCE [LARGE SCALE GENOMIC DNA]</scope>
</reference>
<evidence type="ECO:0000259" key="6">
    <source>
        <dbReference type="PROSITE" id="PS51166"/>
    </source>
</evidence>
<dbReference type="OrthoDB" id="550577at2759"/>
<name>A0A9P1DS11_9DINO</name>
<comment type="similarity">
    <text evidence="1">Belongs to the glycosyl hydrolase 13 family.</text>
</comment>
<evidence type="ECO:0000256" key="1">
    <source>
        <dbReference type="ARBA" id="ARBA00008061"/>
    </source>
</evidence>
<reference evidence="7" key="1">
    <citation type="submission" date="2022-10" db="EMBL/GenBank/DDBJ databases">
        <authorList>
            <person name="Chen Y."/>
            <person name="Dougan E. K."/>
            <person name="Chan C."/>
            <person name="Rhodes N."/>
            <person name="Thang M."/>
        </authorList>
    </citation>
    <scope>NUCLEOTIDE SEQUENCE</scope>
</reference>
<evidence type="ECO:0000256" key="3">
    <source>
        <dbReference type="ARBA" id="ARBA00023295"/>
    </source>
</evidence>
<dbReference type="InterPro" id="IPR012850">
    <property type="entry name" value="A-amylase_bs_C"/>
</dbReference>
<dbReference type="SMART" id="SM00642">
    <property type="entry name" value="Aamy"/>
    <property type="match status" value="1"/>
</dbReference>
<dbReference type="InterPro" id="IPR013780">
    <property type="entry name" value="Glyco_hydro_b"/>
</dbReference>
<dbReference type="InterPro" id="IPR006047">
    <property type="entry name" value="GH13_cat_dom"/>
</dbReference>
<dbReference type="InterPro" id="IPR013784">
    <property type="entry name" value="Carb-bd-like_fold"/>
</dbReference>